<dbReference type="AlphaFoldDB" id="A0A915HQE2"/>
<evidence type="ECO:0000313" key="1">
    <source>
        <dbReference type="Proteomes" id="UP000887565"/>
    </source>
</evidence>
<accession>A0A915HQE2</accession>
<keyword evidence="1" id="KW-1185">Reference proteome</keyword>
<proteinExistence type="predicted"/>
<organism evidence="1 2">
    <name type="scientific">Romanomermis culicivorax</name>
    <name type="common">Nematode worm</name>
    <dbReference type="NCBI Taxonomy" id="13658"/>
    <lineage>
        <taxon>Eukaryota</taxon>
        <taxon>Metazoa</taxon>
        <taxon>Ecdysozoa</taxon>
        <taxon>Nematoda</taxon>
        <taxon>Enoplea</taxon>
        <taxon>Dorylaimia</taxon>
        <taxon>Mermithida</taxon>
        <taxon>Mermithoidea</taxon>
        <taxon>Mermithidae</taxon>
        <taxon>Romanomermis</taxon>
    </lineage>
</organism>
<protein>
    <submittedName>
        <fullName evidence="2">Uncharacterized protein</fullName>
    </submittedName>
</protein>
<dbReference type="WBParaSite" id="nRc.2.0.1.t03685-RA">
    <property type="protein sequence ID" value="nRc.2.0.1.t03685-RA"/>
    <property type="gene ID" value="nRc.2.0.1.g03685"/>
</dbReference>
<reference evidence="2" key="1">
    <citation type="submission" date="2022-11" db="UniProtKB">
        <authorList>
            <consortium name="WormBaseParasite"/>
        </authorList>
    </citation>
    <scope>IDENTIFICATION</scope>
</reference>
<name>A0A915HQE2_ROMCU</name>
<dbReference type="Proteomes" id="UP000887565">
    <property type="component" value="Unplaced"/>
</dbReference>
<evidence type="ECO:0000313" key="2">
    <source>
        <dbReference type="WBParaSite" id="nRc.2.0.1.t03685-RA"/>
    </source>
</evidence>
<sequence>MAFETTTHNTARAWCWQSTNVTLNSRMAKEQRPKALKAVEKYSSGRSYDFHHNVQAIFWPQSFKRTFYYKVKTLRCTSNTEAKF</sequence>